<protein>
    <recommendedName>
        <fullName evidence="4">Lipoprotein</fullName>
    </recommendedName>
</protein>
<evidence type="ECO:0000313" key="2">
    <source>
        <dbReference type="EMBL" id="MDL0117180.1"/>
    </source>
</evidence>
<dbReference type="EMBL" id="JAPNQM010000004">
    <property type="protein sequence ID" value="MDL0117180.1"/>
    <property type="molecule type" value="Genomic_DNA"/>
</dbReference>
<evidence type="ECO:0008006" key="4">
    <source>
        <dbReference type="Google" id="ProtNLM"/>
    </source>
</evidence>
<gene>
    <name evidence="2" type="ORF">OWO77_09415</name>
</gene>
<dbReference type="RefSeq" id="WP_204188515.1">
    <property type="nucleotide sequence ID" value="NZ_CP120185.1"/>
</dbReference>
<feature type="signal peptide" evidence="1">
    <location>
        <begin position="1"/>
        <end position="19"/>
    </location>
</feature>
<feature type="chain" id="PRO_5046194006" description="Lipoprotein" evidence="1">
    <location>
        <begin position="20"/>
        <end position="96"/>
    </location>
</feature>
<name>A0ABT7HYX2_MAMSC</name>
<evidence type="ECO:0000313" key="3">
    <source>
        <dbReference type="Proteomes" id="UP001176210"/>
    </source>
</evidence>
<organism evidence="2 3">
    <name type="scientific">Mammaliicoccus sciuri</name>
    <name type="common">Staphylococcus sciuri</name>
    <dbReference type="NCBI Taxonomy" id="1296"/>
    <lineage>
        <taxon>Bacteria</taxon>
        <taxon>Bacillati</taxon>
        <taxon>Bacillota</taxon>
        <taxon>Bacilli</taxon>
        <taxon>Bacillales</taxon>
        <taxon>Staphylococcaceae</taxon>
        <taxon>Mammaliicoccus</taxon>
    </lineage>
</organism>
<dbReference type="PROSITE" id="PS51257">
    <property type="entry name" value="PROKAR_LIPOPROTEIN"/>
    <property type="match status" value="1"/>
</dbReference>
<dbReference type="Proteomes" id="UP001176210">
    <property type="component" value="Unassembled WGS sequence"/>
</dbReference>
<reference evidence="2" key="1">
    <citation type="submission" date="2022-09" db="EMBL/GenBank/DDBJ databases">
        <authorList>
            <person name="De Moura G.S."/>
            <person name="Carvalho E."/>
            <person name="Ramos Sanchez E.M."/>
            <person name="Sellera F.P."/>
            <person name="Marques M.F.S."/>
            <person name="Heinemann M.B."/>
            <person name="De Vliegher S."/>
            <person name="Souza F.N."/>
            <person name="Mota R.A."/>
        </authorList>
    </citation>
    <scope>NUCLEOTIDE SEQUENCE</scope>
    <source>
        <strain evidence="2">BR656</strain>
    </source>
</reference>
<proteinExistence type="predicted"/>
<evidence type="ECO:0000256" key="1">
    <source>
        <dbReference type="SAM" id="SignalP"/>
    </source>
</evidence>
<accession>A0ABT7HYX2</accession>
<sequence length="96" mass="10877">MKKLLIPILLFALILSACGSTKDKIQGNWEDTKNEGYQVEIKDNVFEITQSGLTLKGKIEEDKDGNLKADIDGEKAKVDYQDDKLIIDNMKFKKID</sequence>
<comment type="caution">
    <text evidence="2">The sequence shown here is derived from an EMBL/GenBank/DDBJ whole genome shotgun (WGS) entry which is preliminary data.</text>
</comment>
<reference evidence="2" key="2">
    <citation type="journal article" date="2023" name="Vet. Microbiol.">
        <title>Emergence of livestock-associated Mammaliicoccus sciuri ST71 co-harbouring mecA and mecC genes in Brazil.</title>
        <authorList>
            <person name="de Moura G.S."/>
            <person name="de Carvalho E."/>
            <person name="Ramos Sanchez E.M."/>
            <person name="Sellera F.P."/>
            <person name="Marques M.F.S."/>
            <person name="Heinemann M.B."/>
            <person name="De Vliegher S."/>
            <person name="Souza F.N."/>
            <person name="Mota R.A."/>
        </authorList>
    </citation>
    <scope>NUCLEOTIDE SEQUENCE</scope>
    <source>
        <strain evidence="2">BR656</strain>
    </source>
</reference>
<keyword evidence="1" id="KW-0732">Signal</keyword>
<keyword evidence="3" id="KW-1185">Reference proteome</keyword>